<dbReference type="AlphaFoldDB" id="A9U7J3"/>
<protein>
    <submittedName>
        <fullName evidence="2">Predicted protein</fullName>
    </submittedName>
</protein>
<organism>
    <name type="scientific">Physcomitrium patens</name>
    <name type="common">Spreading-leaved earth moss</name>
    <name type="synonym">Physcomitrella patens</name>
    <dbReference type="NCBI Taxonomy" id="3218"/>
    <lineage>
        <taxon>Eukaryota</taxon>
        <taxon>Viridiplantae</taxon>
        <taxon>Streptophyta</taxon>
        <taxon>Embryophyta</taxon>
        <taxon>Bryophyta</taxon>
        <taxon>Bryophytina</taxon>
        <taxon>Bryopsida</taxon>
        <taxon>Funariidae</taxon>
        <taxon>Funariales</taxon>
        <taxon>Funariaceae</taxon>
        <taxon>Physcomitrium</taxon>
    </lineage>
</organism>
<feature type="domain" description="Cysteine-rich CPCC" evidence="1">
    <location>
        <begin position="108"/>
        <end position="171"/>
    </location>
</feature>
<dbReference type="InterPro" id="IPR025983">
    <property type="entry name" value="Cys_rich_CPCC"/>
</dbReference>
<proteinExistence type="predicted"/>
<evidence type="ECO:0000313" key="2">
    <source>
        <dbReference type="EMBL" id="EDQ48360.1"/>
    </source>
</evidence>
<sequence>MNRDEAIAIILKTTIEDLSKEEREEILIDWWGIDQGDPEFNKLPETLQSEILNYDEPQKDIMHEVYSALLLVALRKKYHGVRNEYLSKRVSVILGTNQEVEGLQEELYSCPCCEFKTLPTKGEYDIRPVCFWEDDGSTDPSCYSSSNHMTLAKARENFIEFGVVNKSWLQFLESDRLDMFKPSAPFGRIRGPSRAADREDREYGELARGSILKSGSAAARLIPAVFDYIWADDTEDGDIQDDF</sequence>
<accession>A9U7J3</accession>
<reference evidence="2" key="1">
    <citation type="journal article" date="2008" name="Science">
        <title>The Physcomitrella genome reveals evolutionary insights into the conquest of land by plants.</title>
        <authorList>
            <person name="Rensing S."/>
            <person name="Lang D."/>
            <person name="Zimmer A."/>
            <person name="Terry A."/>
            <person name="Salamov A."/>
            <person name="Shapiro H."/>
            <person name="Nishiyama T."/>
            <person name="Perroud P.-F."/>
            <person name="Lindquist E."/>
            <person name="Kamisugi Y."/>
            <person name="Tanahashi T."/>
            <person name="Sakakibara K."/>
            <person name="Fujita T."/>
            <person name="Oishi K."/>
            <person name="Shin-I T."/>
            <person name="Kuroki Y."/>
            <person name="Toyoda A."/>
            <person name="Suzuki Y."/>
            <person name="Hashimoto A."/>
            <person name="Yamaguchi K."/>
            <person name="Sugano A."/>
            <person name="Kohara Y."/>
            <person name="Fujiyama A."/>
            <person name="Anterola A."/>
            <person name="Aoki S."/>
            <person name="Ashton N."/>
            <person name="Barbazuk W.B."/>
            <person name="Barker E."/>
            <person name="Bennetzen J."/>
            <person name="Bezanilla M."/>
            <person name="Blankenship R."/>
            <person name="Cho S.H."/>
            <person name="Dutcher S."/>
            <person name="Estelle M."/>
            <person name="Fawcett J.A."/>
            <person name="Gundlach H."/>
            <person name="Hanada K."/>
            <person name="Heyl A."/>
            <person name="Hicks K.A."/>
            <person name="Hugh J."/>
            <person name="Lohr M."/>
            <person name="Mayer K."/>
            <person name="Melkozernov A."/>
            <person name="Murata T."/>
            <person name="Nelson D."/>
            <person name="Pils B."/>
            <person name="Prigge M."/>
            <person name="Reiss B."/>
            <person name="Renner T."/>
            <person name="Rombauts S."/>
            <person name="Rushton P."/>
            <person name="Sanderfoot A."/>
            <person name="Schween G."/>
            <person name="Shiu S.-H."/>
            <person name="Stueber K."/>
            <person name="Theodoulou F.L."/>
            <person name="Tu H."/>
            <person name="Van de Peer Y."/>
            <person name="Verrier P.J."/>
            <person name="Waters E."/>
            <person name="Wood A."/>
            <person name="Yang L."/>
            <person name="Cove D."/>
            <person name="Cuming A."/>
            <person name="Hasebe M."/>
            <person name="Lucas S."/>
            <person name="Mishler D.B."/>
            <person name="Reski R."/>
            <person name="Grigoriev I."/>
            <person name="Quatrano R.S."/>
            <person name="Boore J.L."/>
        </authorList>
    </citation>
    <scope>NUCLEOTIDE SEQUENCE [LARGE SCALE GENOMIC DNA]</scope>
</reference>
<name>A9U7J3_PHYPA</name>
<gene>
    <name evidence="2" type="ORF">PHYPADRAFT_103916</name>
</gene>
<dbReference type="Pfam" id="PF14206">
    <property type="entry name" value="Cys_rich_CPCC"/>
    <property type="match status" value="1"/>
</dbReference>
<dbReference type="EMBL" id="DS546524">
    <property type="protein sequence ID" value="EDQ48360.1"/>
    <property type="molecule type" value="Genomic_DNA"/>
</dbReference>
<evidence type="ECO:0000259" key="1">
    <source>
        <dbReference type="Pfam" id="PF14206"/>
    </source>
</evidence>